<evidence type="ECO:0000313" key="10">
    <source>
        <dbReference type="Proteomes" id="UP000039046"/>
    </source>
</evidence>
<feature type="transmembrane region" description="Helical" evidence="7">
    <location>
        <begin position="728"/>
        <end position="756"/>
    </location>
</feature>
<evidence type="ECO:0000256" key="7">
    <source>
        <dbReference type="SAM" id="Phobius"/>
    </source>
</evidence>
<feature type="transmembrane region" description="Helical" evidence="7">
    <location>
        <begin position="535"/>
        <end position="551"/>
    </location>
</feature>
<dbReference type="OrthoDB" id="2431938at2759"/>
<evidence type="ECO:0000256" key="1">
    <source>
        <dbReference type="ARBA" id="ARBA00001974"/>
    </source>
</evidence>
<feature type="domain" description="FAD-binding" evidence="8">
    <location>
        <begin position="6"/>
        <end position="347"/>
    </location>
</feature>
<protein>
    <recommendedName>
        <fullName evidence="8">FAD-binding domain-containing protein</fullName>
    </recommendedName>
</protein>
<dbReference type="Proteomes" id="UP000039046">
    <property type="component" value="Unassembled WGS sequence"/>
</dbReference>
<dbReference type="HOGENOM" id="CLU_009665_12_0_1"/>
<feature type="transmembrane region" description="Helical" evidence="7">
    <location>
        <begin position="502"/>
        <end position="523"/>
    </location>
</feature>
<evidence type="ECO:0000313" key="9">
    <source>
        <dbReference type="EMBL" id="CEJ90364.1"/>
    </source>
</evidence>
<dbReference type="STRING" id="1531966.A0A0A1T6B3"/>
<organism evidence="9 10">
    <name type="scientific">[Torrubiella] hemipterigena</name>
    <dbReference type="NCBI Taxonomy" id="1531966"/>
    <lineage>
        <taxon>Eukaryota</taxon>
        <taxon>Fungi</taxon>
        <taxon>Dikarya</taxon>
        <taxon>Ascomycota</taxon>
        <taxon>Pezizomycotina</taxon>
        <taxon>Sordariomycetes</taxon>
        <taxon>Hypocreomycetidae</taxon>
        <taxon>Hypocreales</taxon>
        <taxon>Clavicipitaceae</taxon>
        <taxon>Clavicipitaceae incertae sedis</taxon>
        <taxon>'Torrubiella' clade</taxon>
    </lineage>
</organism>
<evidence type="ECO:0000256" key="3">
    <source>
        <dbReference type="ARBA" id="ARBA00022630"/>
    </source>
</evidence>
<evidence type="ECO:0000259" key="8">
    <source>
        <dbReference type="Pfam" id="PF01494"/>
    </source>
</evidence>
<keyword evidence="10" id="KW-1185">Reference proteome</keyword>
<comment type="cofactor">
    <cofactor evidence="1">
        <name>FAD</name>
        <dbReference type="ChEBI" id="CHEBI:57692"/>
    </cofactor>
</comment>
<dbReference type="GO" id="GO:0004497">
    <property type="term" value="F:monooxygenase activity"/>
    <property type="evidence" value="ECO:0007669"/>
    <property type="project" value="UniProtKB-KW"/>
</dbReference>
<dbReference type="AlphaFoldDB" id="A0A0A1T6B3"/>
<feature type="transmembrane region" description="Helical" evidence="7">
    <location>
        <begin position="613"/>
        <end position="631"/>
    </location>
</feature>
<sequence>MAPRQFKVVIVGGSVAGLSLALMLEQNGIDFVVLEAYPEIAPQVGASISIQPNGMRTLAQLGCADAVLEQAQYPVDKVIFRDSNGEELSTLGGLTKTIVDQYGYPIIFLDRRMLIQSMYDKIQDKSKVLTSQRVVTVENLPNSVAVTTAAGKTFTGDIVIGADGIHSKVRSEMWRIAQNKIPLWVDAAEQQEVPCTYVCIFGISEGVKGIEKGTMTSVFNEHFSYLVPSGPGDKTYWFLVRNLGKTVYGDDIPRFTKDEEYTFAKQHFNDQITPTLKFVDLYKSKTASVYTTLPEYVYKQWYSERIVTVGDSCHKFEPLTGQGGNNAIETAASLVNNLVAALKETPDKPLSTVRIVEAFKATQTQREDRVWTLVQAAHTRQSVECMETPVKKFIARKVLPNIPRWMMMTRFIGNYAPAPSLNTLPHKIKAHAVPYHDELLRQPKSRARGVTLFLLATYVLLALVARHFLFTAGNSNGTFGLIREALVQGVVPGGDAPLRRSYTGAAGIDKLLGFLVTMFLPAVNGAVGPQQSVQLMYFMSTLVPLLAIMTLEGFRPRNSLTLVAIPSVWGLLFQLGGIGFVGQLYFFFSLYAAGHVNYYIRQEREISASVSKAVLPAIIVGFVLPSLSLFFPTTNMHLHQGAIALWQPMPVVIGLITRLFSWIIRRLQPSAKHTSTDTGKNFKTMYLITGMIAAAVHLTVVFNCITSKDLSLARIFLPSGDSFAPKDIGHGVLIFFQYDFLLCTLGFLIWGGVTMWDLYRFGLSSISPLVAIGGILAASAVIGPGAVIASVWFWRERAMSGAAWKSTNGKLTTVVAQKGVKS</sequence>
<keyword evidence="7" id="KW-1133">Transmembrane helix</keyword>
<dbReference type="GO" id="GO:0071949">
    <property type="term" value="F:FAD binding"/>
    <property type="evidence" value="ECO:0007669"/>
    <property type="project" value="InterPro"/>
</dbReference>
<keyword evidence="7" id="KW-0472">Membrane</keyword>
<evidence type="ECO:0000256" key="4">
    <source>
        <dbReference type="ARBA" id="ARBA00022827"/>
    </source>
</evidence>
<dbReference type="InterPro" id="IPR002938">
    <property type="entry name" value="FAD-bd"/>
</dbReference>
<evidence type="ECO:0000256" key="2">
    <source>
        <dbReference type="ARBA" id="ARBA00007992"/>
    </source>
</evidence>
<dbReference type="EMBL" id="CDHN01000003">
    <property type="protein sequence ID" value="CEJ90364.1"/>
    <property type="molecule type" value="Genomic_DNA"/>
</dbReference>
<evidence type="ECO:0000256" key="6">
    <source>
        <dbReference type="ARBA" id="ARBA00023033"/>
    </source>
</evidence>
<feature type="transmembrane region" description="Helical" evidence="7">
    <location>
        <begin position="571"/>
        <end position="592"/>
    </location>
</feature>
<feature type="transmembrane region" description="Helical" evidence="7">
    <location>
        <begin position="450"/>
        <end position="469"/>
    </location>
</feature>
<dbReference type="InterPro" id="IPR036188">
    <property type="entry name" value="FAD/NAD-bd_sf"/>
</dbReference>
<dbReference type="Pfam" id="PF01494">
    <property type="entry name" value="FAD_binding_3"/>
    <property type="match status" value="1"/>
</dbReference>
<accession>A0A0A1T6B3</accession>
<feature type="transmembrane region" description="Helical" evidence="7">
    <location>
        <begin position="685"/>
        <end position="708"/>
    </location>
</feature>
<keyword evidence="3" id="KW-0285">Flavoprotein</keyword>
<comment type="similarity">
    <text evidence="2">Belongs to the paxM FAD-dependent monooxygenase family.</text>
</comment>
<keyword evidence="4" id="KW-0274">FAD</keyword>
<feature type="transmembrane region" description="Helical" evidence="7">
    <location>
        <begin position="643"/>
        <end position="664"/>
    </location>
</feature>
<reference evidence="9 10" key="1">
    <citation type="journal article" date="2015" name="Genome Announc.">
        <title>Draft Genome Sequence and Gene Annotation of the Entomopathogenic Fungus Verticillium hemipterigenum.</title>
        <authorList>
            <person name="Horn F."/>
            <person name="Habel A."/>
            <person name="Scharf D.H."/>
            <person name="Dworschak J."/>
            <person name="Brakhage A.A."/>
            <person name="Guthke R."/>
            <person name="Hertweck C."/>
            <person name="Linde J."/>
        </authorList>
    </citation>
    <scope>NUCLEOTIDE SEQUENCE [LARGE SCALE GENOMIC DNA]</scope>
</reference>
<dbReference type="PRINTS" id="PR00420">
    <property type="entry name" value="RNGMNOXGNASE"/>
</dbReference>
<name>A0A0A1T6B3_9HYPO</name>
<gene>
    <name evidence="9" type="ORF">VHEMI06153</name>
</gene>
<feature type="transmembrane region" description="Helical" evidence="7">
    <location>
        <begin position="768"/>
        <end position="794"/>
    </location>
</feature>
<dbReference type="PANTHER" id="PTHR47356:SF2">
    <property type="entry name" value="FAD-BINDING DOMAIN-CONTAINING PROTEIN-RELATED"/>
    <property type="match status" value="1"/>
</dbReference>
<keyword evidence="5" id="KW-0560">Oxidoreductase</keyword>
<dbReference type="Gene3D" id="3.50.50.60">
    <property type="entry name" value="FAD/NAD(P)-binding domain"/>
    <property type="match status" value="1"/>
</dbReference>
<dbReference type="SUPFAM" id="SSF51905">
    <property type="entry name" value="FAD/NAD(P)-binding domain"/>
    <property type="match status" value="1"/>
</dbReference>
<dbReference type="InterPro" id="IPR050562">
    <property type="entry name" value="FAD_mOase_fung"/>
</dbReference>
<keyword evidence="6" id="KW-0503">Monooxygenase</keyword>
<proteinExistence type="inferred from homology"/>
<keyword evidence="7" id="KW-0812">Transmembrane</keyword>
<evidence type="ECO:0000256" key="5">
    <source>
        <dbReference type="ARBA" id="ARBA00023002"/>
    </source>
</evidence>
<dbReference type="PANTHER" id="PTHR47356">
    <property type="entry name" value="FAD-DEPENDENT MONOOXYGENASE ASQG-RELATED"/>
    <property type="match status" value="1"/>
</dbReference>